<keyword evidence="3" id="KW-1185">Reference proteome</keyword>
<organism evidence="2 3">
    <name type="scientific">Fructilactobacillus cliffordii</name>
    <dbReference type="NCBI Taxonomy" id="2940299"/>
    <lineage>
        <taxon>Bacteria</taxon>
        <taxon>Bacillati</taxon>
        <taxon>Bacillota</taxon>
        <taxon>Bacilli</taxon>
        <taxon>Lactobacillales</taxon>
        <taxon>Lactobacillaceae</taxon>
        <taxon>Fructilactobacillus</taxon>
    </lineage>
</organism>
<keyword evidence="1" id="KW-0472">Membrane</keyword>
<dbReference type="RefSeq" id="WP_252766785.1">
    <property type="nucleotide sequence ID" value="NZ_CP097117.1"/>
</dbReference>
<dbReference type="Proteomes" id="UP001055911">
    <property type="component" value="Chromosome"/>
</dbReference>
<keyword evidence="1" id="KW-0812">Transmembrane</keyword>
<feature type="transmembrane region" description="Helical" evidence="1">
    <location>
        <begin position="26"/>
        <end position="46"/>
    </location>
</feature>
<accession>A0A9Q8ZXC6</accession>
<evidence type="ECO:0000313" key="2">
    <source>
        <dbReference type="EMBL" id="USS89251.1"/>
    </source>
</evidence>
<evidence type="ECO:0008006" key="4">
    <source>
        <dbReference type="Google" id="ProtNLM"/>
    </source>
</evidence>
<protein>
    <recommendedName>
        <fullName evidence="4">Phage abortive infection protein</fullName>
    </recommendedName>
</protein>
<evidence type="ECO:0000256" key="1">
    <source>
        <dbReference type="SAM" id="Phobius"/>
    </source>
</evidence>
<feature type="transmembrane region" description="Helical" evidence="1">
    <location>
        <begin position="66"/>
        <end position="88"/>
    </location>
</feature>
<name>A0A9Q8ZXC6_9LACO</name>
<gene>
    <name evidence="2" type="ORF">M3M40_00095</name>
</gene>
<proteinExistence type="predicted"/>
<dbReference type="EMBL" id="CP097119">
    <property type="protein sequence ID" value="USS89251.1"/>
    <property type="molecule type" value="Genomic_DNA"/>
</dbReference>
<evidence type="ECO:0000313" key="3">
    <source>
        <dbReference type="Proteomes" id="UP001055911"/>
    </source>
</evidence>
<keyword evidence="1" id="KW-1133">Transmembrane helix</keyword>
<sequence length="257" mass="29967">MEKQDKKSIVEKSLNYWNGLSDIGKIFLALFLVNFPLIVIFLYIHGLHYFFNDKLGFKFGNGTTDGWLGMIGAYFGAIIAIGGIYWQVTIQNREQTKSLEKQLSVERKNSFDSSIAVENYKNYISLANKISNLCGELIYLKQHLKTKKSSSDIKRYNDWDNYFEGTIIKIIASFDDVNKFYSFKGKSINKNIILKYEKDFFDLLTKIKKDRSIIENIFVDIDRMEEYENPEEIIDREVSNLEKLENLIIHTAVDLIK</sequence>
<dbReference type="AlphaFoldDB" id="A0A9Q8ZXC6"/>
<reference evidence="2" key="1">
    <citation type="submission" date="2022-05" db="EMBL/GenBank/DDBJ databases">
        <authorList>
            <person name="Oliphant S.A."/>
            <person name="Watson-Haigh N.S."/>
            <person name="Sumby K.M."/>
            <person name="Gardner J.M."/>
            <person name="Jiranek V."/>
        </authorList>
    </citation>
    <scope>NUCLEOTIDE SEQUENCE</scope>
    <source>
        <strain evidence="2">KI4_B1</strain>
    </source>
</reference>